<dbReference type="Gene3D" id="4.10.60.10">
    <property type="entry name" value="Zinc finger, CCHC-type"/>
    <property type="match status" value="1"/>
</dbReference>
<reference evidence="6 7" key="1">
    <citation type="journal article" date="2020" name="Nat. Food">
        <title>A phased Vanilla planifolia genome enables genetic improvement of flavour and production.</title>
        <authorList>
            <person name="Hasing T."/>
            <person name="Tang H."/>
            <person name="Brym M."/>
            <person name="Khazi F."/>
            <person name="Huang T."/>
            <person name="Chambers A.H."/>
        </authorList>
    </citation>
    <scope>NUCLEOTIDE SEQUENCE [LARGE SCALE GENOMIC DNA]</scope>
    <source>
        <tissue evidence="5">Leaf</tissue>
    </source>
</reference>
<sequence length="101" mass="11998">MIRKKKQENKGLSRSRKKDSRQKDKEREKKEESTCFECKQPGHLRPDCPLLKKDKKKHKKKAMKVKTWSDSDESSFTEEPTPHLPPRATTRLGIFIMFRLD</sequence>
<keyword evidence="1" id="KW-0479">Metal-binding</keyword>
<feature type="compositionally biased region" description="Basic and acidic residues" evidence="2">
    <location>
        <begin position="21"/>
        <end position="33"/>
    </location>
</feature>
<feature type="compositionally biased region" description="Basic residues" evidence="2">
    <location>
        <begin position="53"/>
        <end position="64"/>
    </location>
</feature>
<dbReference type="GO" id="GO:0003676">
    <property type="term" value="F:nucleic acid binding"/>
    <property type="evidence" value="ECO:0007669"/>
    <property type="project" value="InterPro"/>
</dbReference>
<comment type="caution">
    <text evidence="5">The sequence shown here is derived from an EMBL/GenBank/DDBJ whole genome shotgun (WGS) entry which is preliminary data.</text>
</comment>
<feature type="compositionally biased region" description="Basic residues" evidence="2">
    <location>
        <begin position="1"/>
        <end position="20"/>
    </location>
</feature>
<dbReference type="Pfam" id="PF00098">
    <property type="entry name" value="zf-CCHC"/>
    <property type="match status" value="1"/>
</dbReference>
<dbReference type="InterPro" id="IPR036875">
    <property type="entry name" value="Znf_CCHC_sf"/>
</dbReference>
<evidence type="ECO:0000313" key="6">
    <source>
        <dbReference type="Proteomes" id="UP000636800"/>
    </source>
</evidence>
<evidence type="ECO:0000313" key="5">
    <source>
        <dbReference type="EMBL" id="KAG0451900.1"/>
    </source>
</evidence>
<dbReference type="EMBL" id="JADCNL010000043">
    <property type="protein sequence ID" value="KAG0451823.1"/>
    <property type="molecule type" value="Genomic_DNA"/>
</dbReference>
<keyword evidence="6" id="KW-1185">Reference proteome</keyword>
<keyword evidence="1" id="KW-0862">Zinc</keyword>
<evidence type="ECO:0000313" key="7">
    <source>
        <dbReference type="Proteomes" id="UP000639772"/>
    </source>
</evidence>
<evidence type="ECO:0000256" key="1">
    <source>
        <dbReference type="PROSITE-ProRule" id="PRU00047"/>
    </source>
</evidence>
<dbReference type="OrthoDB" id="7920740at2759"/>
<protein>
    <recommendedName>
        <fullName evidence="3">CCHC-type domain-containing protein</fullName>
    </recommendedName>
</protein>
<proteinExistence type="predicted"/>
<dbReference type="EMBL" id="JADCNM010000043">
    <property type="protein sequence ID" value="KAG0451900.1"/>
    <property type="molecule type" value="Genomic_DNA"/>
</dbReference>
<feature type="region of interest" description="Disordered" evidence="2">
    <location>
        <begin position="1"/>
        <end position="87"/>
    </location>
</feature>
<evidence type="ECO:0000259" key="3">
    <source>
        <dbReference type="PROSITE" id="PS50158"/>
    </source>
</evidence>
<keyword evidence="1" id="KW-0863">Zinc-finger</keyword>
<dbReference type="SUPFAM" id="SSF57756">
    <property type="entry name" value="Retrovirus zinc finger-like domains"/>
    <property type="match status" value="1"/>
</dbReference>
<organism evidence="5 7">
    <name type="scientific">Vanilla planifolia</name>
    <name type="common">Vanilla</name>
    <dbReference type="NCBI Taxonomy" id="51239"/>
    <lineage>
        <taxon>Eukaryota</taxon>
        <taxon>Viridiplantae</taxon>
        <taxon>Streptophyta</taxon>
        <taxon>Embryophyta</taxon>
        <taxon>Tracheophyta</taxon>
        <taxon>Spermatophyta</taxon>
        <taxon>Magnoliopsida</taxon>
        <taxon>Liliopsida</taxon>
        <taxon>Asparagales</taxon>
        <taxon>Orchidaceae</taxon>
        <taxon>Vanilloideae</taxon>
        <taxon>Vanilleae</taxon>
        <taxon>Vanilla</taxon>
    </lineage>
</organism>
<accession>A0A835U8J8</accession>
<dbReference type="AlphaFoldDB" id="A0A835U8J8"/>
<name>A0A835U8J8_VANPL</name>
<dbReference type="SMART" id="SM00343">
    <property type="entry name" value="ZnF_C2HC"/>
    <property type="match status" value="1"/>
</dbReference>
<dbReference type="Proteomes" id="UP000639772">
    <property type="component" value="Unassembled WGS sequence"/>
</dbReference>
<feature type="domain" description="CCHC-type" evidence="3">
    <location>
        <begin position="35"/>
        <end position="49"/>
    </location>
</feature>
<evidence type="ECO:0000256" key="2">
    <source>
        <dbReference type="SAM" id="MobiDB-lite"/>
    </source>
</evidence>
<dbReference type="GO" id="GO:0008270">
    <property type="term" value="F:zinc ion binding"/>
    <property type="evidence" value="ECO:0007669"/>
    <property type="project" value="UniProtKB-KW"/>
</dbReference>
<evidence type="ECO:0000313" key="4">
    <source>
        <dbReference type="EMBL" id="KAG0451823.1"/>
    </source>
</evidence>
<dbReference type="InterPro" id="IPR001878">
    <property type="entry name" value="Znf_CCHC"/>
</dbReference>
<dbReference type="Proteomes" id="UP000636800">
    <property type="component" value="Unassembled WGS sequence"/>
</dbReference>
<gene>
    <name evidence="5" type="ORF">HPP92_025991</name>
    <name evidence="4" type="ORF">HPP92_026276</name>
</gene>
<dbReference type="PROSITE" id="PS50158">
    <property type="entry name" value="ZF_CCHC"/>
    <property type="match status" value="1"/>
</dbReference>